<dbReference type="RefSeq" id="WP_124843099.1">
    <property type="nucleotide sequence ID" value="NZ_RQZG01000003.1"/>
</dbReference>
<dbReference type="Proteomes" id="UP000280819">
    <property type="component" value="Unassembled WGS sequence"/>
</dbReference>
<evidence type="ECO:0000259" key="5">
    <source>
        <dbReference type="PROSITE" id="PS50893"/>
    </source>
</evidence>
<evidence type="ECO:0000256" key="1">
    <source>
        <dbReference type="ARBA" id="ARBA00022448"/>
    </source>
</evidence>
<dbReference type="InterPro" id="IPR003439">
    <property type="entry name" value="ABC_transporter-like_ATP-bd"/>
</dbReference>
<keyword evidence="1" id="KW-0813">Transport</keyword>
<keyword evidence="2" id="KW-0547">Nucleotide-binding</keyword>
<dbReference type="InterPro" id="IPR051921">
    <property type="entry name" value="ABC_osmolyte_uptake_ATP-bind"/>
</dbReference>
<proteinExistence type="predicted"/>
<dbReference type="SMART" id="SM00382">
    <property type="entry name" value="AAA"/>
    <property type="match status" value="1"/>
</dbReference>
<dbReference type="Pfam" id="PF00005">
    <property type="entry name" value="ABC_tran"/>
    <property type="match status" value="1"/>
</dbReference>
<protein>
    <recommendedName>
        <fullName evidence="4">ABC-type quaternary amine transporter</fullName>
        <ecNumber evidence="4">7.6.2.9</ecNumber>
    </recommendedName>
</protein>
<evidence type="ECO:0000256" key="2">
    <source>
        <dbReference type="ARBA" id="ARBA00022741"/>
    </source>
</evidence>
<keyword evidence="3 6" id="KW-0067">ATP-binding</keyword>
<name>A0A3P1TA06_9ACTN</name>
<feature type="domain" description="ABC transporter" evidence="5">
    <location>
        <begin position="2"/>
        <end position="236"/>
    </location>
</feature>
<dbReference type="SUPFAM" id="SSF52540">
    <property type="entry name" value="P-loop containing nucleoside triphosphate hydrolases"/>
    <property type="match status" value="1"/>
</dbReference>
<dbReference type="InterPro" id="IPR003593">
    <property type="entry name" value="AAA+_ATPase"/>
</dbReference>
<dbReference type="PANTHER" id="PTHR43869:SF1">
    <property type="entry name" value="GLYCINE BETAINE_PROLINE BETAINE TRANSPORT SYSTEM ATP-BINDING PROTEIN PROV"/>
    <property type="match status" value="1"/>
</dbReference>
<accession>A0A3P1TA06</accession>
<dbReference type="EC" id="7.6.2.9" evidence="4"/>
<comment type="caution">
    <text evidence="6">The sequence shown here is derived from an EMBL/GenBank/DDBJ whole genome shotgun (WGS) entry which is preliminary data.</text>
</comment>
<dbReference type="GO" id="GO:0005524">
    <property type="term" value="F:ATP binding"/>
    <property type="evidence" value="ECO:0007669"/>
    <property type="project" value="UniProtKB-KW"/>
</dbReference>
<dbReference type="GO" id="GO:0015418">
    <property type="term" value="F:ABC-type quaternary ammonium compound transporting activity"/>
    <property type="evidence" value="ECO:0007669"/>
    <property type="project" value="UniProtKB-EC"/>
</dbReference>
<dbReference type="InterPro" id="IPR017871">
    <property type="entry name" value="ABC_transporter-like_CS"/>
</dbReference>
<dbReference type="EMBL" id="RQZG01000003">
    <property type="protein sequence ID" value="RRD06257.1"/>
    <property type="molecule type" value="Genomic_DNA"/>
</dbReference>
<evidence type="ECO:0000256" key="4">
    <source>
        <dbReference type="ARBA" id="ARBA00066388"/>
    </source>
</evidence>
<gene>
    <name evidence="6" type="ORF">EII34_03820</name>
</gene>
<dbReference type="Gene3D" id="3.40.50.300">
    <property type="entry name" value="P-loop containing nucleotide triphosphate hydrolases"/>
    <property type="match status" value="1"/>
</dbReference>
<dbReference type="PROSITE" id="PS00211">
    <property type="entry name" value="ABC_TRANSPORTER_1"/>
    <property type="match status" value="1"/>
</dbReference>
<dbReference type="PANTHER" id="PTHR43869">
    <property type="entry name" value="GLYCINE BETAINE/PROLINE BETAINE TRANSPORT SYSTEM ATP-BINDING PROTEIN PROV"/>
    <property type="match status" value="1"/>
</dbReference>
<dbReference type="AlphaFoldDB" id="A0A3P1TA06"/>
<reference evidence="6 7" key="1">
    <citation type="submission" date="2018-11" db="EMBL/GenBank/DDBJ databases">
        <title>Genomes From Bacteria Associated with the Canine Oral Cavity: a Test Case for Automated Genome-Based Taxonomic Assignment.</title>
        <authorList>
            <person name="Coil D.A."/>
            <person name="Jospin G."/>
            <person name="Darling A.E."/>
            <person name="Wallis C."/>
            <person name="Davis I.J."/>
            <person name="Harris S."/>
            <person name="Eisen J.A."/>
            <person name="Holcombe L.J."/>
            <person name="O'Flynn C."/>
        </authorList>
    </citation>
    <scope>NUCLEOTIDE SEQUENCE [LARGE SCALE GENOMIC DNA]</scope>
    <source>
        <strain evidence="6 7">OH887_COT-365</strain>
    </source>
</reference>
<organism evidence="6 7">
    <name type="scientific">Arachnia propionica</name>
    <dbReference type="NCBI Taxonomy" id="1750"/>
    <lineage>
        <taxon>Bacteria</taxon>
        <taxon>Bacillati</taxon>
        <taxon>Actinomycetota</taxon>
        <taxon>Actinomycetes</taxon>
        <taxon>Propionibacteriales</taxon>
        <taxon>Propionibacteriaceae</taxon>
        <taxon>Arachnia</taxon>
    </lineage>
</organism>
<sequence length="275" mass="29256">MIQFDTVTKTYPDGTVAVGGISLDIPAGSTTVLLGSSGSGKSTLLRMVNAMVRPTSGRVLVDGDDVADRDPVALRRSIGYVLQDGGLFPHRRIIDNIATVPLLEGTPRAAAHARAMEVLEVVGLDPALARRFPSQLSGGQRQRVGVARALANNPRILLMDEPFGALDPLVRADLQQELIALQQRIGATIVFVTHDVDEAFLLGDQVAVLRPGGILAAVGTPAELLLCDDEFVSRFVGTHARHRRLTTVERDGRVLVLDGGGRAIGTLAPDSEVRP</sequence>
<evidence type="ECO:0000313" key="7">
    <source>
        <dbReference type="Proteomes" id="UP000280819"/>
    </source>
</evidence>
<dbReference type="GO" id="GO:0016887">
    <property type="term" value="F:ATP hydrolysis activity"/>
    <property type="evidence" value="ECO:0007669"/>
    <property type="project" value="InterPro"/>
</dbReference>
<dbReference type="InterPro" id="IPR027417">
    <property type="entry name" value="P-loop_NTPase"/>
</dbReference>
<dbReference type="OrthoDB" id="9802264at2"/>
<dbReference type="FunFam" id="3.40.50.300:FF:000425">
    <property type="entry name" value="Probable ABC transporter, ATP-binding subunit"/>
    <property type="match status" value="1"/>
</dbReference>
<dbReference type="PROSITE" id="PS50893">
    <property type="entry name" value="ABC_TRANSPORTER_2"/>
    <property type="match status" value="1"/>
</dbReference>
<evidence type="ECO:0000256" key="3">
    <source>
        <dbReference type="ARBA" id="ARBA00022840"/>
    </source>
</evidence>
<evidence type="ECO:0000313" key="6">
    <source>
        <dbReference type="EMBL" id="RRD06257.1"/>
    </source>
</evidence>